<dbReference type="SUPFAM" id="SSF103506">
    <property type="entry name" value="Mitochondrial carrier"/>
    <property type="match status" value="1"/>
</dbReference>
<dbReference type="EMBL" id="RBNI01011896">
    <property type="protein sequence ID" value="RUP43036.1"/>
    <property type="molecule type" value="Genomic_DNA"/>
</dbReference>
<evidence type="ECO:0000256" key="6">
    <source>
        <dbReference type="ARBA" id="ARBA00022989"/>
    </source>
</evidence>
<evidence type="ECO:0000256" key="3">
    <source>
        <dbReference type="ARBA" id="ARBA00022448"/>
    </source>
</evidence>
<keyword evidence="5" id="KW-0677">Repeat</keyword>
<comment type="caution">
    <text evidence="12">The sequence shown here is derived from an EMBL/GenBank/DDBJ whole genome shotgun (WGS) entry which is preliminary data.</text>
</comment>
<dbReference type="AlphaFoldDB" id="A0A433CWS7"/>
<dbReference type="InterPro" id="IPR050567">
    <property type="entry name" value="Mitochondrial_Carrier"/>
</dbReference>
<evidence type="ECO:0000256" key="11">
    <source>
        <dbReference type="SAM" id="Phobius"/>
    </source>
</evidence>
<evidence type="ECO:0000313" key="13">
    <source>
        <dbReference type="Proteomes" id="UP000268093"/>
    </source>
</evidence>
<feature type="non-terminal residue" evidence="12">
    <location>
        <position position="230"/>
    </location>
</feature>
<dbReference type="Proteomes" id="UP000268093">
    <property type="component" value="Unassembled WGS sequence"/>
</dbReference>
<dbReference type="PROSITE" id="PS50920">
    <property type="entry name" value="SOLCAR"/>
    <property type="match status" value="2"/>
</dbReference>
<evidence type="ECO:0000256" key="10">
    <source>
        <dbReference type="RuleBase" id="RU000488"/>
    </source>
</evidence>
<keyword evidence="4 9" id="KW-0812">Transmembrane</keyword>
<evidence type="ECO:0000256" key="1">
    <source>
        <dbReference type="ARBA" id="ARBA00004225"/>
    </source>
</evidence>
<evidence type="ECO:0000256" key="7">
    <source>
        <dbReference type="ARBA" id="ARBA00023128"/>
    </source>
</evidence>
<dbReference type="GO" id="GO:0031966">
    <property type="term" value="C:mitochondrial membrane"/>
    <property type="evidence" value="ECO:0007669"/>
    <property type="project" value="UniProtKB-SubCell"/>
</dbReference>
<keyword evidence="8 9" id="KW-0472">Membrane</keyword>
<dbReference type="InterPro" id="IPR018108">
    <property type="entry name" value="MCP_transmembrane"/>
</dbReference>
<evidence type="ECO:0000256" key="4">
    <source>
        <dbReference type="ARBA" id="ARBA00022692"/>
    </source>
</evidence>
<keyword evidence="13" id="KW-1185">Reference proteome</keyword>
<dbReference type="PANTHER" id="PTHR45624">
    <property type="entry name" value="MITOCHONDRIAL BASIC AMINO ACIDS TRANSPORTER-RELATED"/>
    <property type="match status" value="1"/>
</dbReference>
<feature type="repeat" description="Solcar" evidence="9">
    <location>
        <begin position="5"/>
        <end position="95"/>
    </location>
</feature>
<sequence>MLSTLRRWPTGLAGLAVGHPFDTVKVRLQSRELSTRYKGTWNCLATIVRQEKVLGLYKGMASPAMRSSHLEFTIQVGVAVINAMVFGVYGYFMEMQLNNSGRTDPTLCHIFLAGTGSGVVNSFITCPMELVKVRLQNQGIPSVSSTHYRGPLDCTLKTYQAGGMRSIYKGMIATVLREASFGPYFVSYELFRRSLRPPGKSVDELDGGRLVLAGGAAGIVAWCSTYAAGE</sequence>
<evidence type="ECO:0000256" key="2">
    <source>
        <dbReference type="ARBA" id="ARBA00006375"/>
    </source>
</evidence>
<feature type="transmembrane region" description="Helical" evidence="11">
    <location>
        <begin position="72"/>
        <end position="92"/>
    </location>
</feature>
<comment type="subcellular location">
    <subcellularLocation>
        <location evidence="1">Mitochondrion membrane</location>
        <topology evidence="1">Multi-pass membrane protein</topology>
    </subcellularLocation>
</comment>
<name>A0A433CWS7_9FUNG</name>
<comment type="similarity">
    <text evidence="2 10">Belongs to the mitochondrial carrier (TC 2.A.29) family.</text>
</comment>
<protein>
    <submittedName>
        <fullName evidence="12">Mitochondrial carrier domain-containing protein</fullName>
    </submittedName>
</protein>
<keyword evidence="3 10" id="KW-0813">Transport</keyword>
<accession>A0A433CWS7</accession>
<dbReference type="PANTHER" id="PTHR45624:SF10">
    <property type="entry name" value="SLC (SOLUTE CARRIER) HOMOLOG"/>
    <property type="match status" value="1"/>
</dbReference>
<dbReference type="InterPro" id="IPR023395">
    <property type="entry name" value="MCP_dom_sf"/>
</dbReference>
<dbReference type="Gene3D" id="1.50.40.10">
    <property type="entry name" value="Mitochondrial carrier domain"/>
    <property type="match status" value="1"/>
</dbReference>
<dbReference type="Pfam" id="PF00153">
    <property type="entry name" value="Mito_carr"/>
    <property type="match status" value="2"/>
</dbReference>
<dbReference type="GO" id="GO:0022857">
    <property type="term" value="F:transmembrane transporter activity"/>
    <property type="evidence" value="ECO:0007669"/>
    <property type="project" value="TreeGrafter"/>
</dbReference>
<organism evidence="12 13">
    <name type="scientific">Jimgerdemannia flammicorona</name>
    <dbReference type="NCBI Taxonomy" id="994334"/>
    <lineage>
        <taxon>Eukaryota</taxon>
        <taxon>Fungi</taxon>
        <taxon>Fungi incertae sedis</taxon>
        <taxon>Mucoromycota</taxon>
        <taxon>Mucoromycotina</taxon>
        <taxon>Endogonomycetes</taxon>
        <taxon>Endogonales</taxon>
        <taxon>Endogonaceae</taxon>
        <taxon>Jimgerdemannia</taxon>
    </lineage>
</organism>
<proteinExistence type="inferred from homology"/>
<evidence type="ECO:0000256" key="9">
    <source>
        <dbReference type="PROSITE-ProRule" id="PRU00282"/>
    </source>
</evidence>
<evidence type="ECO:0000256" key="8">
    <source>
        <dbReference type="ARBA" id="ARBA00023136"/>
    </source>
</evidence>
<feature type="repeat" description="Solcar" evidence="9">
    <location>
        <begin position="105"/>
        <end position="194"/>
    </location>
</feature>
<evidence type="ECO:0000313" key="12">
    <source>
        <dbReference type="EMBL" id="RUP43036.1"/>
    </source>
</evidence>
<keyword evidence="6 11" id="KW-1133">Transmembrane helix</keyword>
<dbReference type="OrthoDB" id="14252at2759"/>
<evidence type="ECO:0000256" key="5">
    <source>
        <dbReference type="ARBA" id="ARBA00022737"/>
    </source>
</evidence>
<reference evidence="12 13" key="1">
    <citation type="journal article" date="2018" name="New Phytol.">
        <title>Phylogenomics of Endogonaceae and evolution of mycorrhizas within Mucoromycota.</title>
        <authorList>
            <person name="Chang Y."/>
            <person name="Desiro A."/>
            <person name="Na H."/>
            <person name="Sandor L."/>
            <person name="Lipzen A."/>
            <person name="Clum A."/>
            <person name="Barry K."/>
            <person name="Grigoriev I.V."/>
            <person name="Martin F.M."/>
            <person name="Stajich J.E."/>
            <person name="Smith M.E."/>
            <person name="Bonito G."/>
            <person name="Spatafora J.W."/>
        </authorList>
    </citation>
    <scope>NUCLEOTIDE SEQUENCE [LARGE SCALE GENOMIC DNA]</scope>
    <source>
        <strain evidence="12 13">GMNB39</strain>
    </source>
</reference>
<gene>
    <name evidence="12" type="ORF">BC936DRAFT_137729</name>
</gene>
<keyword evidence="7" id="KW-0496">Mitochondrion</keyword>